<dbReference type="EMBL" id="DTBZ01000076">
    <property type="protein sequence ID" value="HGQ18047.1"/>
    <property type="molecule type" value="Genomic_DNA"/>
</dbReference>
<accession>A0A7J3I6H1</accession>
<evidence type="ECO:0000313" key="2">
    <source>
        <dbReference type="EMBL" id="HGQ18047.1"/>
    </source>
</evidence>
<protein>
    <submittedName>
        <fullName evidence="1">Transcription elongation factor NusA</fullName>
    </submittedName>
</protein>
<comment type="caution">
    <text evidence="1">The sequence shown here is derived from an EMBL/GenBank/DDBJ whole genome shotgun (WGS) entry which is preliminary data.</text>
</comment>
<gene>
    <name evidence="1" type="ORF">ENT87_01315</name>
    <name evidence="2" type="ORF">ENU30_03570</name>
</gene>
<keyword evidence="1" id="KW-0648">Protein biosynthesis</keyword>
<dbReference type="GO" id="GO:0006353">
    <property type="term" value="P:DNA-templated transcription termination"/>
    <property type="evidence" value="ECO:0007669"/>
    <property type="project" value="UniProtKB-KW"/>
</dbReference>
<dbReference type="GO" id="GO:0003723">
    <property type="term" value="F:RNA binding"/>
    <property type="evidence" value="ECO:0007669"/>
    <property type="project" value="UniProtKB-KW"/>
</dbReference>
<dbReference type="GO" id="GO:0003746">
    <property type="term" value="F:translation elongation factor activity"/>
    <property type="evidence" value="ECO:0007669"/>
    <property type="project" value="UniProtKB-KW"/>
</dbReference>
<dbReference type="AlphaFoldDB" id="A0A7J3I6H1"/>
<keyword evidence="1" id="KW-0251">Elongation factor</keyword>
<proteinExistence type="predicted"/>
<dbReference type="EMBL" id="DTAI01000044">
    <property type="protein sequence ID" value="HGN36181.1"/>
    <property type="molecule type" value="Genomic_DNA"/>
</dbReference>
<evidence type="ECO:0000313" key="1">
    <source>
        <dbReference type="EMBL" id="HGN36181.1"/>
    </source>
</evidence>
<dbReference type="NCBIfam" id="NF005013">
    <property type="entry name" value="PRK06418.1"/>
    <property type="match status" value="1"/>
</dbReference>
<organism evidence="1">
    <name type="scientific">Ignisphaera aggregans</name>
    <dbReference type="NCBI Taxonomy" id="334771"/>
    <lineage>
        <taxon>Archaea</taxon>
        <taxon>Thermoproteota</taxon>
        <taxon>Thermoprotei</taxon>
        <taxon>Desulfurococcales</taxon>
        <taxon>Desulfurococcaceae</taxon>
        <taxon>Ignisphaera</taxon>
    </lineage>
</organism>
<sequence length="172" mass="19749">MPTMRIPLDTICVRSGILCPRCKRLIDSGAYTQNEVDVMKALLELEEDPNNKFLREASYFKSYHVDSMVIVVIEVSDTIPQSMLIRLGRTLSEKLGLRVRVIRKSQDIKTFLAQIFAPARIQGIDSVWTPDGDVQHIIRISKYDARVLPFKVNQLENLLTAIFNEVYRIKII</sequence>
<name>A0A7J3I6H1_9CREN</name>
<reference evidence="1" key="1">
    <citation type="journal article" date="2020" name="mSystems">
        <title>Genome- and Community-Level Interaction Insights into Carbon Utilization and Element Cycling Functions of Hydrothermarchaeota in Hydrothermal Sediment.</title>
        <authorList>
            <person name="Zhou Z."/>
            <person name="Liu Y."/>
            <person name="Xu W."/>
            <person name="Pan J."/>
            <person name="Luo Z.H."/>
            <person name="Li M."/>
        </authorList>
    </citation>
    <scope>NUCLEOTIDE SEQUENCE [LARGE SCALE GENOMIC DNA]</scope>
    <source>
        <strain evidence="1">SpSt-618</strain>
        <strain evidence="2">SpSt-657</strain>
    </source>
</reference>